<comment type="caution">
    <text evidence="2">The sequence shown here is derived from an EMBL/GenBank/DDBJ whole genome shotgun (WGS) entry which is preliminary data.</text>
</comment>
<reference evidence="2" key="1">
    <citation type="submission" date="2020-04" db="EMBL/GenBank/DDBJ databases">
        <authorList>
            <person name="Zhang T."/>
        </authorList>
    </citation>
    <scope>NUCLEOTIDE SEQUENCE</scope>
    <source>
        <strain evidence="2">HKST-UBA02</strain>
    </source>
</reference>
<dbReference type="AlphaFoldDB" id="A0A956SFS7"/>
<dbReference type="EMBL" id="JAGQHS010000269">
    <property type="protein sequence ID" value="MCA9759127.1"/>
    <property type="molecule type" value="Genomic_DNA"/>
</dbReference>
<dbReference type="SUPFAM" id="SSF48452">
    <property type="entry name" value="TPR-like"/>
    <property type="match status" value="1"/>
</dbReference>
<keyword evidence="1" id="KW-0802">TPR repeat</keyword>
<gene>
    <name evidence="2" type="ORF">KDA27_25260</name>
</gene>
<sequence>MNRKNAITAADCCTPTDFAEAIAGVALGDLSLAAFDGTTAEQYDGFVTIGQALVAEGKLDKAEPIFQGLLAYVPEDPYLHFALGAIEIQREDYEAAVPHLEAAVARDPDHLRAQCYLFEALLQVEVNLVGTDVTRLDEALQVLAAIHLIDPERKDPLTQRAFQIADYLGVFQDHEGEESSWQTRN</sequence>
<dbReference type="Gene3D" id="1.25.40.10">
    <property type="entry name" value="Tetratricopeptide repeat domain"/>
    <property type="match status" value="1"/>
</dbReference>
<proteinExistence type="predicted"/>
<organism evidence="2 3">
    <name type="scientific">Eiseniibacteriota bacterium</name>
    <dbReference type="NCBI Taxonomy" id="2212470"/>
    <lineage>
        <taxon>Bacteria</taxon>
        <taxon>Candidatus Eiseniibacteriota</taxon>
    </lineage>
</organism>
<feature type="repeat" description="TPR" evidence="1">
    <location>
        <begin position="77"/>
        <end position="110"/>
    </location>
</feature>
<dbReference type="Pfam" id="PF13432">
    <property type="entry name" value="TPR_16"/>
    <property type="match status" value="1"/>
</dbReference>
<accession>A0A956SFS7</accession>
<evidence type="ECO:0000256" key="1">
    <source>
        <dbReference type="PROSITE-ProRule" id="PRU00339"/>
    </source>
</evidence>
<reference evidence="2" key="2">
    <citation type="journal article" date="2021" name="Microbiome">
        <title>Successional dynamics and alternative stable states in a saline activated sludge microbial community over 9 years.</title>
        <authorList>
            <person name="Wang Y."/>
            <person name="Ye J."/>
            <person name="Ju F."/>
            <person name="Liu L."/>
            <person name="Boyd J.A."/>
            <person name="Deng Y."/>
            <person name="Parks D.H."/>
            <person name="Jiang X."/>
            <person name="Yin X."/>
            <person name="Woodcroft B.J."/>
            <person name="Tyson G.W."/>
            <person name="Hugenholtz P."/>
            <person name="Polz M.F."/>
            <person name="Zhang T."/>
        </authorList>
    </citation>
    <scope>NUCLEOTIDE SEQUENCE</scope>
    <source>
        <strain evidence="2">HKST-UBA02</strain>
    </source>
</reference>
<protein>
    <submittedName>
        <fullName evidence="2">Tetratricopeptide repeat protein</fullName>
    </submittedName>
</protein>
<dbReference type="SMART" id="SM00028">
    <property type="entry name" value="TPR"/>
    <property type="match status" value="2"/>
</dbReference>
<dbReference type="PROSITE" id="PS50005">
    <property type="entry name" value="TPR"/>
    <property type="match status" value="1"/>
</dbReference>
<dbReference type="Proteomes" id="UP000739538">
    <property type="component" value="Unassembled WGS sequence"/>
</dbReference>
<dbReference type="InterPro" id="IPR019734">
    <property type="entry name" value="TPR_rpt"/>
</dbReference>
<evidence type="ECO:0000313" key="3">
    <source>
        <dbReference type="Proteomes" id="UP000739538"/>
    </source>
</evidence>
<name>A0A956SFS7_UNCEI</name>
<evidence type="ECO:0000313" key="2">
    <source>
        <dbReference type="EMBL" id="MCA9759127.1"/>
    </source>
</evidence>
<dbReference type="InterPro" id="IPR011990">
    <property type="entry name" value="TPR-like_helical_dom_sf"/>
</dbReference>